<dbReference type="Pfam" id="PF01825">
    <property type="entry name" value="GPS"/>
    <property type="match status" value="1"/>
</dbReference>
<keyword evidence="4 13" id="KW-0812">Transmembrane</keyword>
<dbReference type="Gene3D" id="2.60.220.50">
    <property type="match status" value="1"/>
</dbReference>
<dbReference type="InterPro" id="IPR057244">
    <property type="entry name" value="GAIN_B"/>
</dbReference>
<dbReference type="InterPro" id="IPR050605">
    <property type="entry name" value="Olfactomedin-like_domain"/>
</dbReference>
<dbReference type="CDD" id="cd22844">
    <property type="entry name" value="Gal_Rha_Lectin_LPHN1"/>
    <property type="match status" value="1"/>
</dbReference>
<dbReference type="FunFam" id="2.60.120.740:FF:000001">
    <property type="entry name" value="Adhesion G protein-coupled receptor L2"/>
    <property type="match status" value="1"/>
</dbReference>
<dbReference type="PROSITE" id="PS50227">
    <property type="entry name" value="G_PROTEIN_RECEP_F2_3"/>
    <property type="match status" value="1"/>
</dbReference>
<evidence type="ECO:0000256" key="10">
    <source>
        <dbReference type="ARBA" id="ARBA00034109"/>
    </source>
</evidence>
<evidence type="ECO:0000256" key="8">
    <source>
        <dbReference type="ARBA" id="ARBA00023136"/>
    </source>
</evidence>
<evidence type="ECO:0000256" key="6">
    <source>
        <dbReference type="ARBA" id="ARBA00022989"/>
    </source>
</evidence>
<evidence type="ECO:0000259" key="15">
    <source>
        <dbReference type="PROSITE" id="PS50227"/>
    </source>
</evidence>
<dbReference type="Pfam" id="PF02191">
    <property type="entry name" value="OLF"/>
    <property type="match status" value="1"/>
</dbReference>
<dbReference type="GO" id="GO:0005615">
    <property type="term" value="C:extracellular space"/>
    <property type="evidence" value="ECO:0007669"/>
    <property type="project" value="TreeGrafter"/>
</dbReference>
<dbReference type="InterPro" id="IPR001879">
    <property type="entry name" value="GPCR_2_extracellular_dom"/>
</dbReference>
<feature type="region of interest" description="Disordered" evidence="12">
    <location>
        <begin position="984"/>
        <end position="1010"/>
    </location>
</feature>
<feature type="domain" description="GAIN-B" evidence="14">
    <location>
        <begin position="659"/>
        <end position="812"/>
    </location>
</feature>
<accession>A0A8C2DHJ0</accession>
<dbReference type="PANTHER" id="PTHR23192:SF71">
    <property type="entry name" value="ADHESION G PROTEIN-COUPLED RECEPTOR L1-RELATED"/>
    <property type="match status" value="1"/>
</dbReference>
<feature type="domain" description="SUEL-type lectin" evidence="16">
    <location>
        <begin position="31"/>
        <end position="120"/>
    </location>
</feature>
<evidence type="ECO:0000256" key="12">
    <source>
        <dbReference type="SAM" id="MobiDB-lite"/>
    </source>
</evidence>
<dbReference type="Pfam" id="PF00002">
    <property type="entry name" value="7tm_2"/>
    <property type="match status" value="2"/>
</dbReference>
<evidence type="ECO:0000256" key="13">
    <source>
        <dbReference type="SAM" id="Phobius"/>
    </source>
</evidence>
<dbReference type="Gene3D" id="4.10.1240.10">
    <property type="entry name" value="GPCR, family 2, extracellular hormone receptor domain"/>
    <property type="match status" value="1"/>
</dbReference>
<dbReference type="InterPro" id="IPR000922">
    <property type="entry name" value="Lectin_gal-bd_dom"/>
</dbReference>
<organism evidence="18 19">
    <name type="scientific">Cyprinus carpio</name>
    <name type="common">Common carp</name>
    <dbReference type="NCBI Taxonomy" id="7962"/>
    <lineage>
        <taxon>Eukaryota</taxon>
        <taxon>Metazoa</taxon>
        <taxon>Chordata</taxon>
        <taxon>Craniata</taxon>
        <taxon>Vertebrata</taxon>
        <taxon>Euteleostomi</taxon>
        <taxon>Actinopterygii</taxon>
        <taxon>Neopterygii</taxon>
        <taxon>Teleostei</taxon>
        <taxon>Ostariophysi</taxon>
        <taxon>Cypriniformes</taxon>
        <taxon>Cyprinidae</taxon>
        <taxon>Cyprininae</taxon>
        <taxon>Cyprinus</taxon>
    </lineage>
</organism>
<dbReference type="Pfam" id="PF16489">
    <property type="entry name" value="GAIN"/>
    <property type="match status" value="1"/>
</dbReference>
<evidence type="ECO:0000313" key="18">
    <source>
        <dbReference type="Ensembl" id="ENSCCRP00020023432.1"/>
    </source>
</evidence>
<dbReference type="Gene3D" id="1.25.40.610">
    <property type="match status" value="1"/>
</dbReference>
<keyword evidence="8 13" id="KW-0472">Membrane</keyword>
<feature type="transmembrane region" description="Helical" evidence="13">
    <location>
        <begin position="879"/>
        <end position="895"/>
    </location>
</feature>
<keyword evidence="9 11" id="KW-1015">Disulfide bond</keyword>
<keyword evidence="6 13" id="KW-1133">Transmembrane helix</keyword>
<dbReference type="InterPro" id="IPR046338">
    <property type="entry name" value="GAIN_dom_sf"/>
</dbReference>
<protein>
    <submittedName>
        <fullName evidence="18">Adhesion G protein-coupled receptor L1</fullName>
    </submittedName>
</protein>
<evidence type="ECO:0000256" key="5">
    <source>
        <dbReference type="ARBA" id="ARBA00022737"/>
    </source>
</evidence>
<dbReference type="PRINTS" id="PR01444">
    <property type="entry name" value="LATROPHILIN"/>
</dbReference>
<dbReference type="InterPro" id="IPR000203">
    <property type="entry name" value="GPS"/>
</dbReference>
<dbReference type="Gene3D" id="2.60.120.740">
    <property type="match status" value="1"/>
</dbReference>
<dbReference type="PROSITE" id="PS51132">
    <property type="entry name" value="OLF"/>
    <property type="match status" value="1"/>
</dbReference>
<dbReference type="InterPro" id="IPR043159">
    <property type="entry name" value="Lectin_gal-bd_sf"/>
</dbReference>
<feature type="transmembrane region" description="Helical" evidence="13">
    <location>
        <begin position="819"/>
        <end position="844"/>
    </location>
</feature>
<name>A0A8C2DHJ0_CYPCA</name>
<evidence type="ECO:0000259" key="16">
    <source>
        <dbReference type="PROSITE" id="PS50228"/>
    </source>
</evidence>
<dbReference type="SMART" id="SM00284">
    <property type="entry name" value="OLF"/>
    <property type="match status" value="1"/>
</dbReference>
<dbReference type="Proteomes" id="UP000694701">
    <property type="component" value="Unplaced"/>
</dbReference>
<evidence type="ECO:0000256" key="2">
    <source>
        <dbReference type="ARBA" id="ARBA00004613"/>
    </source>
</evidence>
<dbReference type="PANTHER" id="PTHR23192">
    <property type="entry name" value="OLFACTOMEDIN-RELATED"/>
    <property type="match status" value="1"/>
</dbReference>
<evidence type="ECO:0000259" key="14">
    <source>
        <dbReference type="PROSITE" id="PS50221"/>
    </source>
</evidence>
<dbReference type="InterPro" id="IPR000832">
    <property type="entry name" value="GPCR_2_secretin-like"/>
</dbReference>
<dbReference type="SMART" id="SM00008">
    <property type="entry name" value="HormR"/>
    <property type="match status" value="1"/>
</dbReference>
<dbReference type="Pfam" id="PF02354">
    <property type="entry name" value="Latrophilin"/>
    <property type="match status" value="1"/>
</dbReference>
<evidence type="ECO:0000256" key="3">
    <source>
        <dbReference type="ARBA" id="ARBA00022525"/>
    </source>
</evidence>
<dbReference type="InterPro" id="IPR003334">
    <property type="entry name" value="GPCR_2_latrophilin_rcpt_C"/>
</dbReference>
<dbReference type="Pfam" id="PF02793">
    <property type="entry name" value="HRM"/>
    <property type="match status" value="1"/>
</dbReference>
<dbReference type="GO" id="GO:0097060">
    <property type="term" value="C:synaptic membrane"/>
    <property type="evidence" value="ECO:0007669"/>
    <property type="project" value="UniProtKB-SubCell"/>
</dbReference>
<feature type="transmembrane region" description="Helical" evidence="13">
    <location>
        <begin position="916"/>
        <end position="936"/>
    </location>
</feature>
<dbReference type="FunFam" id="1.25.40.610:FF:000001">
    <property type="entry name" value="Adhesion G protein-coupled receptor L2"/>
    <property type="match status" value="1"/>
</dbReference>
<comment type="subcellular location">
    <subcellularLocation>
        <location evidence="1">Membrane</location>
        <topology evidence="1">Multi-pass membrane protein</topology>
    </subcellularLocation>
    <subcellularLocation>
        <location evidence="2">Secreted</location>
    </subcellularLocation>
    <subcellularLocation>
        <location evidence="10">Synaptic cell membrane</location>
    </subcellularLocation>
</comment>
<dbReference type="GO" id="GO:0004930">
    <property type="term" value="F:G protein-coupled receptor activity"/>
    <property type="evidence" value="ECO:0007669"/>
    <property type="project" value="InterPro"/>
</dbReference>
<feature type="transmembrane region" description="Helical" evidence="13">
    <location>
        <begin position="942"/>
        <end position="965"/>
    </location>
</feature>
<feature type="region of interest" description="Disordered" evidence="12">
    <location>
        <begin position="444"/>
        <end position="482"/>
    </location>
</feature>
<reference evidence="18" key="1">
    <citation type="submission" date="2025-08" db="UniProtKB">
        <authorList>
            <consortium name="Ensembl"/>
        </authorList>
    </citation>
    <scope>IDENTIFICATION</scope>
</reference>
<dbReference type="InterPro" id="IPR003112">
    <property type="entry name" value="Olfac-like_dom"/>
</dbReference>
<dbReference type="PROSITE" id="PS50221">
    <property type="entry name" value="GAIN_B"/>
    <property type="match status" value="1"/>
</dbReference>
<sequence length="1110" mass="124404">MCPVLLSNIAPSEQGLSRAAMPFGLMRRELACEGYPIELRCPGSDVIMIETANYGRTDDKICDADPFQMENVQCYQPDAFKIMSHRCNNRTQCVVVAGADVFPDPCPGTYKYLEIQYECVPYIFVCPGTLMRVLEPSSVREAEHQSGAWCKDPLQAGDRLYVMPWTPYRTDMLYEYASWDDYIQNRVTTTYKLPSRVDGTGFVVYDGAVFYNKERTRNIVKYDLRTRIKSGEAIIATANYHDTSPYRWGGKSDIDLAVDEHGLWVIYATEANSGRLVVSQVNPYTLRFEGTWQTSFEKRMASDAFVACGILYAVRSVYQDDDSEVGGDLILYAYDTRRNHEEPVRIPFPNPYQHISSISYNPRDNQLYVWNNYIVLRYPLEFSPPQPTTDPLSTPLLSTTPPSALSTTVSMGFSPTSVPSVTFHPVGAINRAPAGRPITATVPVTVRPPRRPQGPRTPMCEGRVTRGVQWPPTHRGERVERPCPKGSLGIASYQCMADDVVWNPRGPDLSNCTSPWVNQVAQKIKSGENAAHIAAVLVNHTRGRAYAGDVTSSVSLMEQLLDILDSQLQALRPGNKESATRNYNKLQKRERTCRAFIQVIMQHTITVDNLLRLEALESWQDMNVTEQSHTATMLLDVMEKGAFLLANNLYGGHFSDRAPNVDLEVYVLNTEMELKDLSFPNSYDSDSTIHVSASTIKQYSRNGQVKVVFTLYKNLGSFLSTQNATLKTDGEQKSGAHSLAVNSHIISASMNKESSRVFLTKPVEFTLRHLQVQTHTATHTHIQRLHSNNTHTTCACSHLTNFAVLMNHQQPYPGGVQGLILFVITWVGMVISLVCLALCISTFCCLRGLQSDRTTIHKNLCLTLFISQLLFLIGMDKTHYTLNLAVLVITIHRMLRHSTVLKRDSSRFDNIKCWTLSSITLLLLVSLTWIFGLLFMNDSSVVMAYLFTSFNALHGMFIFLLHCALQKKVQKEYSKCLRQSSCCGHASSTGSHGSLKSSAHRGNNRYYGGSQSRHSRIRRMWNDTVRRQTESSFMAAEINNTPTLTRGTMGNHLLANPMLQTRSGSSPYNTLLAETFNPPSPAVFNATGQCVSSINSCICSESITYQCHIH</sequence>
<evidence type="ECO:0000256" key="1">
    <source>
        <dbReference type="ARBA" id="ARBA00004141"/>
    </source>
</evidence>
<dbReference type="Gene3D" id="1.20.1070.10">
    <property type="entry name" value="Rhodopsin 7-helix transmembrane proteins"/>
    <property type="match status" value="2"/>
</dbReference>
<dbReference type="InterPro" id="IPR036445">
    <property type="entry name" value="GPCR_2_extracell_dom_sf"/>
</dbReference>
<feature type="compositionally biased region" description="Low complexity" evidence="12">
    <location>
        <begin position="987"/>
        <end position="997"/>
    </location>
</feature>
<evidence type="ECO:0000256" key="7">
    <source>
        <dbReference type="ARBA" id="ARBA00023018"/>
    </source>
</evidence>
<evidence type="ECO:0000256" key="9">
    <source>
        <dbReference type="ARBA" id="ARBA00023157"/>
    </source>
</evidence>
<keyword evidence="3" id="KW-0964">Secreted</keyword>
<feature type="disulfide bond" evidence="11">
    <location>
        <begin position="126"/>
        <end position="308"/>
    </location>
</feature>
<dbReference type="Pfam" id="PF02140">
    <property type="entry name" value="SUEL_Lectin"/>
    <property type="match status" value="1"/>
</dbReference>
<dbReference type="Ensembl" id="ENSCCRT00020025701.1">
    <property type="protein sequence ID" value="ENSCCRP00020023432.1"/>
    <property type="gene ID" value="ENSCCRG00020010872.1"/>
</dbReference>
<feature type="domain" description="Olfactomedin-like" evidence="17">
    <location>
        <begin position="125"/>
        <end position="384"/>
    </location>
</feature>
<keyword evidence="5" id="KW-0677">Repeat</keyword>
<feature type="transmembrane region" description="Helical" evidence="13">
    <location>
        <begin position="856"/>
        <end position="873"/>
    </location>
</feature>
<dbReference type="InterPro" id="IPR032471">
    <property type="entry name" value="AGRL2-4_GAIN_subdom_A"/>
</dbReference>
<dbReference type="AlphaFoldDB" id="A0A8C2DHJ0"/>
<dbReference type="InterPro" id="IPR003924">
    <property type="entry name" value="GPCR_2_latrophilin"/>
</dbReference>
<keyword evidence="7" id="KW-0770">Synapse</keyword>
<proteinExistence type="predicted"/>
<dbReference type="GO" id="GO:0030246">
    <property type="term" value="F:carbohydrate binding"/>
    <property type="evidence" value="ECO:0007669"/>
    <property type="project" value="InterPro"/>
</dbReference>
<dbReference type="PROSITE" id="PS50228">
    <property type="entry name" value="SUEL_LECTIN"/>
    <property type="match status" value="1"/>
</dbReference>
<evidence type="ECO:0000256" key="4">
    <source>
        <dbReference type="ARBA" id="ARBA00022692"/>
    </source>
</evidence>
<evidence type="ECO:0000313" key="19">
    <source>
        <dbReference type="Proteomes" id="UP000694701"/>
    </source>
</evidence>
<evidence type="ECO:0000256" key="11">
    <source>
        <dbReference type="PROSITE-ProRule" id="PRU00446"/>
    </source>
</evidence>
<evidence type="ECO:0000259" key="17">
    <source>
        <dbReference type="PROSITE" id="PS51132"/>
    </source>
</evidence>
<feature type="domain" description="G-protein coupled receptors family 2 profile 1" evidence="15">
    <location>
        <begin position="460"/>
        <end position="516"/>
    </location>
</feature>